<dbReference type="AlphaFoldDB" id="A0A0B8SZJ6"/>
<reference evidence="2" key="1">
    <citation type="submission" date="2014-04" db="EMBL/GenBank/DDBJ databases">
        <title>Whole-Genome optical mapping and complete genome sequence of Sphingobacterium deserti sp. nov., a new spaces isolated from desert in the west of China.</title>
        <authorList>
            <person name="Teng C."/>
            <person name="Zhou Z."/>
            <person name="Li X."/>
            <person name="Chen M."/>
            <person name="Lin M."/>
            <person name="Wang L."/>
            <person name="Su S."/>
            <person name="Zhang C."/>
            <person name="Zhang W."/>
        </authorList>
    </citation>
    <scope>NUCLEOTIDE SEQUENCE [LARGE SCALE GENOMIC DNA]</scope>
    <source>
        <strain evidence="2">ACCC05744</strain>
    </source>
</reference>
<reference evidence="1 2" key="2">
    <citation type="journal article" date="2015" name="PLoS ONE">
        <title>Whole-Genome Optical Mapping and Finished Genome Sequence of Sphingobacterium deserti sp. nov., a New Species Isolated from the Western Desert of China.</title>
        <authorList>
            <person name="Teng C."/>
            <person name="Zhou Z."/>
            <person name="Molnar I."/>
            <person name="Li X."/>
            <person name="Tang R."/>
            <person name="Chen M."/>
            <person name="Wang L."/>
            <person name="Su S."/>
            <person name="Zhang W."/>
            <person name="Lin M."/>
        </authorList>
    </citation>
    <scope>NUCLEOTIDE SEQUENCE [LARGE SCALE GENOMIC DNA]</scope>
    <source>
        <strain evidence="2">ACCC05744</strain>
    </source>
</reference>
<evidence type="ECO:0000313" key="1">
    <source>
        <dbReference type="EMBL" id="KGE13257.1"/>
    </source>
</evidence>
<evidence type="ECO:0000313" key="2">
    <source>
        <dbReference type="Proteomes" id="UP000031802"/>
    </source>
</evidence>
<dbReference type="EMBL" id="JJMU01000053">
    <property type="protein sequence ID" value="KGE13257.1"/>
    <property type="molecule type" value="Genomic_DNA"/>
</dbReference>
<protein>
    <submittedName>
        <fullName evidence="1">Uncharacterized protein</fullName>
    </submittedName>
</protein>
<sequence>MHTKTEYLIWDKIVHSARNRIDLATYGEKAGKISPEILDKLVLHIIVAFASGEDHCSISTNLHNELHHIGIAVNEDVIDKIIADKHVLFSSEIYAAYLTFSMLEDGHTEQEVLGYVSDLLDNPKVY</sequence>
<accession>A0A0B8SZJ6</accession>
<name>A0A0B8SZJ6_9SPHI</name>
<dbReference type="OrthoDB" id="708454at2"/>
<dbReference type="PATRIC" id="fig|1229276.3.peg.2880"/>
<proteinExistence type="predicted"/>
<organism evidence="1 2">
    <name type="scientific">Sphingobacterium deserti</name>
    <dbReference type="NCBI Taxonomy" id="1229276"/>
    <lineage>
        <taxon>Bacteria</taxon>
        <taxon>Pseudomonadati</taxon>
        <taxon>Bacteroidota</taxon>
        <taxon>Sphingobacteriia</taxon>
        <taxon>Sphingobacteriales</taxon>
        <taxon>Sphingobacteriaceae</taxon>
        <taxon>Sphingobacterium</taxon>
    </lineage>
</organism>
<gene>
    <name evidence="1" type="ORF">DI53_2788</name>
</gene>
<dbReference type="RefSeq" id="WP_037500659.1">
    <property type="nucleotide sequence ID" value="NZ_JJMU01000053.1"/>
</dbReference>
<dbReference type="Proteomes" id="UP000031802">
    <property type="component" value="Unassembled WGS sequence"/>
</dbReference>
<comment type="caution">
    <text evidence="1">The sequence shown here is derived from an EMBL/GenBank/DDBJ whole genome shotgun (WGS) entry which is preliminary data.</text>
</comment>
<keyword evidence="2" id="KW-1185">Reference proteome</keyword>